<dbReference type="SUPFAM" id="SSF47413">
    <property type="entry name" value="lambda repressor-like DNA-binding domains"/>
    <property type="match status" value="1"/>
</dbReference>
<dbReference type="KEGG" id="vhl:BME96_15050"/>
<dbReference type="EMBL" id="CP017962">
    <property type="protein sequence ID" value="APC49430.1"/>
    <property type="molecule type" value="Genomic_DNA"/>
</dbReference>
<dbReference type="AlphaFoldDB" id="A0AAC9J465"/>
<dbReference type="FunFam" id="1.10.260.40:FF:000002">
    <property type="entry name" value="HTH-type transcriptional repressor PurR"/>
    <property type="match status" value="1"/>
</dbReference>
<protein>
    <recommendedName>
        <fullName evidence="1">Catabolite control protein A</fullName>
    </recommendedName>
</protein>
<dbReference type="GeneID" id="71515727"/>
<dbReference type="InterPro" id="IPR010982">
    <property type="entry name" value="Lambda_DNA-bd_dom_sf"/>
</dbReference>
<dbReference type="PROSITE" id="PS50932">
    <property type="entry name" value="HTH_LACI_2"/>
    <property type="match status" value="1"/>
</dbReference>
<dbReference type="PROSITE" id="PS00356">
    <property type="entry name" value="HTH_LACI_1"/>
    <property type="match status" value="1"/>
</dbReference>
<dbReference type="Gene3D" id="1.10.260.40">
    <property type="entry name" value="lambda repressor-like DNA-binding domains"/>
    <property type="match status" value="1"/>
</dbReference>
<evidence type="ECO:0000313" key="8">
    <source>
        <dbReference type="Proteomes" id="UP000182945"/>
    </source>
</evidence>
<keyword evidence="3" id="KW-0805">Transcription regulation</keyword>
<dbReference type="Pfam" id="PF00356">
    <property type="entry name" value="LacI"/>
    <property type="match status" value="1"/>
</dbReference>
<organism evidence="7 8">
    <name type="scientific">Virgibacillus halodenitrificans</name>
    <name type="common">Bacillus halodenitrificans</name>
    <dbReference type="NCBI Taxonomy" id="1482"/>
    <lineage>
        <taxon>Bacteria</taxon>
        <taxon>Bacillati</taxon>
        <taxon>Bacillota</taxon>
        <taxon>Bacilli</taxon>
        <taxon>Bacillales</taxon>
        <taxon>Bacillaceae</taxon>
        <taxon>Virgibacillus</taxon>
    </lineage>
</organism>
<evidence type="ECO:0000259" key="6">
    <source>
        <dbReference type="PROSITE" id="PS50932"/>
    </source>
</evidence>
<evidence type="ECO:0000256" key="5">
    <source>
        <dbReference type="ARBA" id="ARBA00023163"/>
    </source>
</evidence>
<dbReference type="GO" id="GO:0003700">
    <property type="term" value="F:DNA-binding transcription factor activity"/>
    <property type="evidence" value="ECO:0007669"/>
    <property type="project" value="TreeGrafter"/>
</dbReference>
<accession>A0AAC9J465</accession>
<reference evidence="7 8" key="1">
    <citation type="submission" date="2016-11" db="EMBL/GenBank/DDBJ databases">
        <title>Complete genome sequencing of Virgibacillus halodenitrificans PDB-F2.</title>
        <authorList>
            <person name="Sun Z."/>
            <person name="Zhou Y."/>
            <person name="Li H."/>
        </authorList>
    </citation>
    <scope>NUCLEOTIDE SEQUENCE [LARGE SCALE GENOMIC DNA]</scope>
    <source>
        <strain evidence="7 8">PDB-F2</strain>
    </source>
</reference>
<evidence type="ECO:0000256" key="2">
    <source>
        <dbReference type="ARBA" id="ARBA00022491"/>
    </source>
</evidence>
<sequence>MSTIRDVAKLANVSVATVSRVINANGYVNENTKQKVEEAIKQLNYRPNDVARSLFNGRSKMIALFVPDIQTPFFPELARAVEDMANSRGYTFILCNTDNNNQKEIDYLQALLQKSIDGFIFVSSTIKAEQIENINVPIVAMDRKISPELVSVTVDNRDSARQAVEYLQSIGCKQIGHICGPENVSSSRNRLQGYLDIVKKEDWLTSDFVQVGDHSIQGGLLAAMELLQKNPDIDGIFAANDLMAVGVLKAAEQLGIRVPEQLSVIGFDNTEPGKVTTPQLTTINQPIYDIGKRAAELLIQQIETPDSEIESAIYNVELIVRGSTKPLQS</sequence>
<proteinExistence type="predicted"/>
<evidence type="ECO:0000256" key="1">
    <source>
        <dbReference type="ARBA" id="ARBA00019435"/>
    </source>
</evidence>
<dbReference type="RefSeq" id="WP_071649476.1">
    <property type="nucleotide sequence ID" value="NZ_CP017962.1"/>
</dbReference>
<evidence type="ECO:0000256" key="3">
    <source>
        <dbReference type="ARBA" id="ARBA00023015"/>
    </source>
</evidence>
<evidence type="ECO:0000313" key="7">
    <source>
        <dbReference type="EMBL" id="APC49430.1"/>
    </source>
</evidence>
<dbReference type="SMART" id="SM00354">
    <property type="entry name" value="HTH_LACI"/>
    <property type="match status" value="1"/>
</dbReference>
<dbReference type="CDD" id="cd01392">
    <property type="entry name" value="HTH_LacI"/>
    <property type="match status" value="1"/>
</dbReference>
<dbReference type="Pfam" id="PF00532">
    <property type="entry name" value="Peripla_BP_1"/>
    <property type="match status" value="1"/>
</dbReference>
<dbReference type="Gene3D" id="3.40.50.2300">
    <property type="match status" value="2"/>
</dbReference>
<keyword evidence="2" id="KW-0678">Repressor</keyword>
<dbReference type="InterPro" id="IPR028082">
    <property type="entry name" value="Peripla_BP_I"/>
</dbReference>
<keyword evidence="4" id="KW-0238">DNA-binding</keyword>
<dbReference type="CDD" id="cd06267">
    <property type="entry name" value="PBP1_LacI_sugar_binding-like"/>
    <property type="match status" value="1"/>
</dbReference>
<gene>
    <name evidence="7" type="ORF">BME96_15050</name>
</gene>
<dbReference type="PANTHER" id="PTHR30146:SF95">
    <property type="entry name" value="RIBOSE OPERON REPRESSOR"/>
    <property type="match status" value="1"/>
</dbReference>
<dbReference type="SUPFAM" id="SSF53822">
    <property type="entry name" value="Periplasmic binding protein-like I"/>
    <property type="match status" value="1"/>
</dbReference>
<dbReference type="Proteomes" id="UP000182945">
    <property type="component" value="Chromosome"/>
</dbReference>
<dbReference type="PRINTS" id="PR00036">
    <property type="entry name" value="HTHLACI"/>
</dbReference>
<dbReference type="GO" id="GO:0000976">
    <property type="term" value="F:transcription cis-regulatory region binding"/>
    <property type="evidence" value="ECO:0007669"/>
    <property type="project" value="TreeGrafter"/>
</dbReference>
<dbReference type="InterPro" id="IPR000843">
    <property type="entry name" value="HTH_LacI"/>
</dbReference>
<evidence type="ECO:0000256" key="4">
    <source>
        <dbReference type="ARBA" id="ARBA00023125"/>
    </source>
</evidence>
<name>A0AAC9J465_VIRHA</name>
<dbReference type="PANTHER" id="PTHR30146">
    <property type="entry name" value="LACI-RELATED TRANSCRIPTIONAL REPRESSOR"/>
    <property type="match status" value="1"/>
</dbReference>
<keyword evidence="5" id="KW-0804">Transcription</keyword>
<feature type="domain" description="HTH lacI-type" evidence="6">
    <location>
        <begin position="2"/>
        <end position="56"/>
    </location>
</feature>
<dbReference type="InterPro" id="IPR001761">
    <property type="entry name" value="Peripla_BP/Lac1_sug-bd_dom"/>
</dbReference>